<dbReference type="EMBL" id="JAGTTL010000001">
    <property type="protein sequence ID" value="KAK6328279.1"/>
    <property type="molecule type" value="Genomic_DNA"/>
</dbReference>
<dbReference type="SUPFAM" id="SSF54211">
    <property type="entry name" value="Ribosomal protein S5 domain 2-like"/>
    <property type="match status" value="1"/>
</dbReference>
<evidence type="ECO:0000313" key="3">
    <source>
        <dbReference type="Proteomes" id="UP001356427"/>
    </source>
</evidence>
<dbReference type="PANTHER" id="PTHR10073:SF52">
    <property type="entry name" value="MISMATCH REPAIR ENDONUCLEASE PMS2"/>
    <property type="match status" value="1"/>
</dbReference>
<name>A0AAN8R9Z5_9TELE</name>
<keyword evidence="3" id="KW-1185">Reference proteome</keyword>
<protein>
    <recommendedName>
        <fullName evidence="1">DNA mismatch repair protein S5 domain-containing protein</fullName>
    </recommendedName>
</protein>
<dbReference type="GO" id="GO:0032389">
    <property type="term" value="C:MutLalpha complex"/>
    <property type="evidence" value="ECO:0007669"/>
    <property type="project" value="TreeGrafter"/>
</dbReference>
<dbReference type="InterPro" id="IPR020568">
    <property type="entry name" value="Ribosomal_Su5_D2-typ_SF"/>
</dbReference>
<dbReference type="GO" id="GO:0140664">
    <property type="term" value="F:ATP-dependent DNA damage sensor activity"/>
    <property type="evidence" value="ECO:0007669"/>
    <property type="project" value="InterPro"/>
</dbReference>
<dbReference type="InterPro" id="IPR038973">
    <property type="entry name" value="MutL/Mlh/Pms-like"/>
</dbReference>
<dbReference type="Gene3D" id="3.30.230.10">
    <property type="match status" value="1"/>
</dbReference>
<dbReference type="Proteomes" id="UP001356427">
    <property type="component" value="Unassembled WGS sequence"/>
</dbReference>
<dbReference type="PANTHER" id="PTHR10073">
    <property type="entry name" value="DNA MISMATCH REPAIR PROTEIN MLH, PMS, MUTL"/>
    <property type="match status" value="1"/>
</dbReference>
<evidence type="ECO:0000313" key="2">
    <source>
        <dbReference type="EMBL" id="KAK6328279.1"/>
    </source>
</evidence>
<dbReference type="InterPro" id="IPR014721">
    <property type="entry name" value="Ribsml_uS5_D2-typ_fold_subgr"/>
</dbReference>
<organism evidence="2 3">
    <name type="scientific">Coregonus suidteri</name>
    <dbReference type="NCBI Taxonomy" id="861788"/>
    <lineage>
        <taxon>Eukaryota</taxon>
        <taxon>Metazoa</taxon>
        <taxon>Chordata</taxon>
        <taxon>Craniata</taxon>
        <taxon>Vertebrata</taxon>
        <taxon>Euteleostomi</taxon>
        <taxon>Actinopterygii</taxon>
        <taxon>Neopterygii</taxon>
        <taxon>Teleostei</taxon>
        <taxon>Protacanthopterygii</taxon>
        <taxon>Salmoniformes</taxon>
        <taxon>Salmonidae</taxon>
        <taxon>Coregoninae</taxon>
        <taxon>Coregonus</taxon>
    </lineage>
</organism>
<reference evidence="2 3" key="1">
    <citation type="submission" date="2021-04" db="EMBL/GenBank/DDBJ databases">
        <authorList>
            <person name="De Guttry C."/>
            <person name="Zahm M."/>
            <person name="Klopp C."/>
            <person name="Cabau C."/>
            <person name="Louis A."/>
            <person name="Berthelot C."/>
            <person name="Parey E."/>
            <person name="Roest Crollius H."/>
            <person name="Montfort J."/>
            <person name="Robinson-Rechavi M."/>
            <person name="Bucao C."/>
            <person name="Bouchez O."/>
            <person name="Gislard M."/>
            <person name="Lluch J."/>
            <person name="Milhes M."/>
            <person name="Lampietro C."/>
            <person name="Lopez Roques C."/>
            <person name="Donnadieu C."/>
            <person name="Braasch I."/>
            <person name="Desvignes T."/>
            <person name="Postlethwait J."/>
            <person name="Bobe J."/>
            <person name="Wedekind C."/>
            <person name="Guiguen Y."/>
        </authorList>
    </citation>
    <scope>NUCLEOTIDE SEQUENCE [LARGE SCALE GENOMIC DNA]</scope>
    <source>
        <strain evidence="2">Cs_M1</strain>
        <tissue evidence="2">Blood</tissue>
    </source>
</reference>
<dbReference type="GO" id="GO:0005524">
    <property type="term" value="F:ATP binding"/>
    <property type="evidence" value="ECO:0007669"/>
    <property type="project" value="InterPro"/>
</dbReference>
<dbReference type="Pfam" id="PF01119">
    <property type="entry name" value="DNA_mis_repair"/>
    <property type="match status" value="1"/>
</dbReference>
<dbReference type="GO" id="GO:0030983">
    <property type="term" value="F:mismatched DNA binding"/>
    <property type="evidence" value="ECO:0007669"/>
    <property type="project" value="InterPro"/>
</dbReference>
<comment type="caution">
    <text evidence="2">The sequence shown here is derived from an EMBL/GenBank/DDBJ whole genome shotgun (WGS) entry which is preliminary data.</text>
</comment>
<gene>
    <name evidence="2" type="ORF">J4Q44_G00002570</name>
</gene>
<dbReference type="GO" id="GO:0016887">
    <property type="term" value="F:ATP hydrolysis activity"/>
    <property type="evidence" value="ECO:0007669"/>
    <property type="project" value="InterPro"/>
</dbReference>
<proteinExistence type="predicted"/>
<dbReference type="InterPro" id="IPR013507">
    <property type="entry name" value="DNA_mismatch_S5_2-like"/>
</dbReference>
<dbReference type="AlphaFoldDB" id="A0AAN8R9Z5"/>
<accession>A0AAN8R9Z5</accession>
<evidence type="ECO:0000259" key="1">
    <source>
        <dbReference type="Pfam" id="PF01119"/>
    </source>
</evidence>
<dbReference type="GO" id="GO:0006298">
    <property type="term" value="P:mismatch repair"/>
    <property type="evidence" value="ECO:0007669"/>
    <property type="project" value="InterPro"/>
</dbReference>
<feature type="domain" description="DNA mismatch repair protein S5" evidence="1">
    <location>
        <begin position="12"/>
        <end position="72"/>
    </location>
</feature>
<sequence length="110" mass="12804">MIHVLQSYCIISTGVSKLVNEVYHTFNRHPFDALNITVASECVDVNVTTDRSQIFLQEEKLLLAIMKSSLIAMYETGVNKISLNHTSFPMTNQRSLRLKWKVVRWFHHLR</sequence>